<evidence type="ECO:0000313" key="9">
    <source>
        <dbReference type="EMBL" id="SDE74680.1"/>
    </source>
</evidence>
<keyword evidence="10" id="KW-1185">Reference proteome</keyword>
<reference evidence="9 10" key="1">
    <citation type="submission" date="2016-10" db="EMBL/GenBank/DDBJ databases">
        <authorList>
            <person name="de Groot N.N."/>
        </authorList>
    </citation>
    <scope>NUCLEOTIDE SEQUENCE [LARGE SCALE GENOMIC DNA]</scope>
    <source>
        <strain evidence="9 10">ATCC 700224</strain>
    </source>
</reference>
<dbReference type="EMBL" id="FNAP01000011">
    <property type="protein sequence ID" value="SDE74680.1"/>
    <property type="molecule type" value="Genomic_DNA"/>
</dbReference>
<proteinExistence type="inferred from homology"/>
<comment type="subcellular location">
    <subcellularLocation>
        <location evidence="1">Cell outer membrane</location>
        <topology evidence="1">Multi-pass membrane protein</topology>
    </subcellularLocation>
</comment>
<protein>
    <submittedName>
        <fullName evidence="9">Long-chain fatty acid transport protein</fullName>
    </submittedName>
</protein>
<name>A0A1G7FFK9_9PROT</name>
<dbReference type="AlphaFoldDB" id="A0A1G7FFK9"/>
<dbReference type="Gene3D" id="2.40.160.60">
    <property type="entry name" value="Outer membrane protein transport protein (OMPP1/FadL/TodX)"/>
    <property type="match status" value="1"/>
</dbReference>
<dbReference type="PANTHER" id="PTHR35093:SF3">
    <property type="entry name" value="LONG-CHAIN FATTY ACID TRANSPORT PROTEIN"/>
    <property type="match status" value="1"/>
</dbReference>
<feature type="chain" id="PRO_5011666551" evidence="8">
    <location>
        <begin position="29"/>
        <end position="424"/>
    </location>
</feature>
<dbReference type="STRING" id="69960.SAMN05421720_11147"/>
<keyword evidence="4" id="KW-0812">Transmembrane</keyword>
<dbReference type="RefSeq" id="WP_092787345.1">
    <property type="nucleotide sequence ID" value="NZ_FNAP01000011.1"/>
</dbReference>
<evidence type="ECO:0000256" key="2">
    <source>
        <dbReference type="ARBA" id="ARBA00008163"/>
    </source>
</evidence>
<evidence type="ECO:0000256" key="5">
    <source>
        <dbReference type="ARBA" id="ARBA00022729"/>
    </source>
</evidence>
<evidence type="ECO:0000256" key="4">
    <source>
        <dbReference type="ARBA" id="ARBA00022692"/>
    </source>
</evidence>
<dbReference type="GO" id="GO:0015483">
    <property type="term" value="F:long-chain fatty acid transporting porin activity"/>
    <property type="evidence" value="ECO:0007669"/>
    <property type="project" value="TreeGrafter"/>
</dbReference>
<feature type="signal peptide" evidence="8">
    <location>
        <begin position="1"/>
        <end position="28"/>
    </location>
</feature>
<gene>
    <name evidence="9" type="ORF">SAMN05421720_11147</name>
</gene>
<comment type="similarity">
    <text evidence="2">Belongs to the OmpP1/FadL family.</text>
</comment>
<organism evidence="9 10">
    <name type="scientific">Rhodospira trueperi</name>
    <dbReference type="NCBI Taxonomy" id="69960"/>
    <lineage>
        <taxon>Bacteria</taxon>
        <taxon>Pseudomonadati</taxon>
        <taxon>Pseudomonadota</taxon>
        <taxon>Alphaproteobacteria</taxon>
        <taxon>Rhodospirillales</taxon>
        <taxon>Rhodospirillaceae</taxon>
        <taxon>Rhodospira</taxon>
    </lineage>
</organism>
<dbReference type="OrthoDB" id="19849at2"/>
<dbReference type="SUPFAM" id="SSF56935">
    <property type="entry name" value="Porins"/>
    <property type="match status" value="1"/>
</dbReference>
<dbReference type="Proteomes" id="UP000199412">
    <property type="component" value="Unassembled WGS sequence"/>
</dbReference>
<keyword evidence="6" id="KW-0472">Membrane</keyword>
<dbReference type="Pfam" id="PF03349">
    <property type="entry name" value="Toluene_X"/>
    <property type="match status" value="1"/>
</dbReference>
<evidence type="ECO:0000256" key="3">
    <source>
        <dbReference type="ARBA" id="ARBA00022452"/>
    </source>
</evidence>
<evidence type="ECO:0000256" key="1">
    <source>
        <dbReference type="ARBA" id="ARBA00004571"/>
    </source>
</evidence>
<keyword evidence="7" id="KW-0998">Cell outer membrane</keyword>
<dbReference type="GO" id="GO:0009279">
    <property type="term" value="C:cell outer membrane"/>
    <property type="evidence" value="ECO:0007669"/>
    <property type="project" value="UniProtKB-SubCell"/>
</dbReference>
<evidence type="ECO:0000313" key="10">
    <source>
        <dbReference type="Proteomes" id="UP000199412"/>
    </source>
</evidence>
<sequence>MYARSQGRGLTGLLVGVAVGLSASQAGASGFQLKEQSAEGLGNAFAGSTAKAYDLSTAFFNPAGLTRLTGHEVHTTGAYIIPQAHFSGSATTAQGTAVAGNLSGDAAQDTFLPAMYGLYSPTDDLRFGLAINVPFGMATEYDTGWVGRYQALESSLHSMSFMPSVAYRVWDGLSLSAAPVFQYTSVKLTTGINNRGLLPFDGRQKLTAEDLGFGFNVAAMYEFNEGSRVGVNYRSRVHHHFEGETKYQNVHPGLAAQAGFVNSDASADLTTPDVLSIGAYHEFTPEWAVVADVAWTNWSLFDELRVDAETGADSRTVENWHDTVFASIGGIWRPNENWSFRAGFAYDMSPIPDKHRTARIPGADRYWLASGVSYAFEDWFKVDFGYTHIFVEDASVNETTAQGTLVGTYENSIDVLSFGAKLRF</sequence>
<dbReference type="InterPro" id="IPR005017">
    <property type="entry name" value="OMPP1/FadL/TodX"/>
</dbReference>
<evidence type="ECO:0000256" key="6">
    <source>
        <dbReference type="ARBA" id="ARBA00023136"/>
    </source>
</evidence>
<evidence type="ECO:0000256" key="8">
    <source>
        <dbReference type="SAM" id="SignalP"/>
    </source>
</evidence>
<keyword evidence="3" id="KW-1134">Transmembrane beta strand</keyword>
<keyword evidence="5 8" id="KW-0732">Signal</keyword>
<evidence type="ECO:0000256" key="7">
    <source>
        <dbReference type="ARBA" id="ARBA00023237"/>
    </source>
</evidence>
<dbReference type="PANTHER" id="PTHR35093">
    <property type="entry name" value="OUTER MEMBRANE PROTEIN NMB0088-RELATED"/>
    <property type="match status" value="1"/>
</dbReference>
<accession>A0A1G7FFK9</accession>